<reference evidence="1 2" key="1">
    <citation type="submission" date="2015-07" db="EMBL/GenBank/DDBJ databases">
        <title>The genome of Habropoda laboriosa.</title>
        <authorList>
            <person name="Pan H."/>
            <person name="Kapheim K."/>
        </authorList>
    </citation>
    <scope>NUCLEOTIDE SEQUENCE [LARGE SCALE GENOMIC DNA]</scope>
    <source>
        <strain evidence="1">0110345459</strain>
    </source>
</reference>
<dbReference type="AlphaFoldDB" id="A0A0L7QW91"/>
<evidence type="ECO:0000313" key="1">
    <source>
        <dbReference type="EMBL" id="KOC62829.1"/>
    </source>
</evidence>
<dbReference type="Proteomes" id="UP000053825">
    <property type="component" value="Unassembled WGS sequence"/>
</dbReference>
<accession>A0A0L7QW91</accession>
<evidence type="ECO:0000313" key="2">
    <source>
        <dbReference type="Proteomes" id="UP000053825"/>
    </source>
</evidence>
<name>A0A0L7QW91_9HYME</name>
<organism evidence="1 2">
    <name type="scientific">Habropoda laboriosa</name>
    <dbReference type="NCBI Taxonomy" id="597456"/>
    <lineage>
        <taxon>Eukaryota</taxon>
        <taxon>Metazoa</taxon>
        <taxon>Ecdysozoa</taxon>
        <taxon>Arthropoda</taxon>
        <taxon>Hexapoda</taxon>
        <taxon>Insecta</taxon>
        <taxon>Pterygota</taxon>
        <taxon>Neoptera</taxon>
        <taxon>Endopterygota</taxon>
        <taxon>Hymenoptera</taxon>
        <taxon>Apocrita</taxon>
        <taxon>Aculeata</taxon>
        <taxon>Apoidea</taxon>
        <taxon>Anthophila</taxon>
        <taxon>Apidae</taxon>
        <taxon>Habropoda</taxon>
    </lineage>
</organism>
<keyword evidence="2" id="KW-1185">Reference proteome</keyword>
<dbReference type="EMBL" id="KQ414716">
    <property type="protein sequence ID" value="KOC62829.1"/>
    <property type="molecule type" value="Genomic_DNA"/>
</dbReference>
<gene>
    <name evidence="1" type="ORF">WH47_02532</name>
</gene>
<proteinExistence type="predicted"/>
<protein>
    <submittedName>
        <fullName evidence="1">Uncharacterized protein</fullName>
    </submittedName>
</protein>
<sequence length="70" mass="8149">MRQVRRVLHSRTCIKTPDTLAACMNCQGKYPINYSKCPSLLFLLKDPRSNSHIKILMPHYYPNPQNNFSP</sequence>